<evidence type="ECO:0000256" key="4">
    <source>
        <dbReference type="ARBA" id="ARBA00022980"/>
    </source>
</evidence>
<evidence type="ECO:0000256" key="2">
    <source>
        <dbReference type="ARBA" id="ARBA00009863"/>
    </source>
</evidence>
<dbReference type="Proteomes" id="UP001217918">
    <property type="component" value="Unassembled WGS sequence"/>
</dbReference>
<protein>
    <recommendedName>
        <fullName evidence="7">Small ribosomal subunit protein mS29</fullName>
    </recommendedName>
</protein>
<proteinExistence type="inferred from homology"/>
<accession>A0AAD9M956</accession>
<evidence type="ECO:0000256" key="3">
    <source>
        <dbReference type="ARBA" id="ARBA00022946"/>
    </source>
</evidence>
<dbReference type="EMBL" id="JAQQPM010000002">
    <property type="protein sequence ID" value="KAK2068729.1"/>
    <property type="molecule type" value="Genomic_DNA"/>
</dbReference>
<evidence type="ECO:0000256" key="5">
    <source>
        <dbReference type="ARBA" id="ARBA00023128"/>
    </source>
</evidence>
<keyword evidence="10" id="KW-1185">Reference proteome</keyword>
<sequence>MATLAGCLRWLTPRARMPVACFFSSTPAANARRPPTEATPRAKRAKAPATTGKTAKAGNSLSNHIRAGKQMRFKNTKVIDRGKSPLPGERKAYRKRIVLRNDNALAVAGLVPLDAGRMREPASQGVVMTIPPTLVDQLRAVEAFKPTQTWGLFREPATLLRAESVYLAARMKDRADGQETLRLVITGDRIAGKSTVLLHAMASAFLNQWIVLSIPEAQELTTASTEYAPIPGTSPTQYMQPNYALRLIQALRQANEGLFSRLETQVPHPELSQHVPVGSSLLQLARSAREADAAWGVFNALWQELTQEKRPPMLLAVDGLTHLMKMSDYRSPAYEPIHAHDLALVRLFVDHLSGAQALPNGGAVVAAMSGNNDPRVPSVSLALAQREAEQTGAAAIPPRDPFFAGYDARVDAALASVEVLPVRAVSRMEARSLMEYWAASGLFLSRVDTVAVSERWALGGNGNLGEMERASLLTLRV</sequence>
<dbReference type="AlphaFoldDB" id="A0AAD9M956"/>
<keyword evidence="3" id="KW-0809">Transit peptide</keyword>
<evidence type="ECO:0000256" key="1">
    <source>
        <dbReference type="ARBA" id="ARBA00004173"/>
    </source>
</evidence>
<evidence type="ECO:0000313" key="10">
    <source>
        <dbReference type="Proteomes" id="UP001217918"/>
    </source>
</evidence>
<dbReference type="PANTHER" id="PTHR12810">
    <property type="entry name" value="MITOCHONDRIAL 28S RIBOSOMAL PROTEIN S29"/>
    <property type="match status" value="1"/>
</dbReference>
<evidence type="ECO:0000256" key="6">
    <source>
        <dbReference type="ARBA" id="ARBA00023274"/>
    </source>
</evidence>
<reference evidence="9" key="1">
    <citation type="journal article" date="2023" name="Mol. Plant Microbe Interact.">
        <title>Elucidating the Obligate Nature and Biological Capacity of an Invasive Fungal Corn Pathogen.</title>
        <authorList>
            <person name="MacCready J.S."/>
            <person name="Roggenkamp E.M."/>
            <person name="Gdanetz K."/>
            <person name="Chilvers M.I."/>
        </authorList>
    </citation>
    <scope>NUCLEOTIDE SEQUENCE</scope>
    <source>
        <strain evidence="9">PM02</strain>
    </source>
</reference>
<dbReference type="InterPro" id="IPR019368">
    <property type="entry name" value="Ribosomal_mS29"/>
</dbReference>
<comment type="subcellular location">
    <subcellularLocation>
        <location evidence="1">Mitochondrion</location>
    </subcellularLocation>
</comment>
<dbReference type="GO" id="GO:0003735">
    <property type="term" value="F:structural constituent of ribosome"/>
    <property type="evidence" value="ECO:0007669"/>
    <property type="project" value="TreeGrafter"/>
</dbReference>
<evidence type="ECO:0000313" key="9">
    <source>
        <dbReference type="EMBL" id="KAK2068729.1"/>
    </source>
</evidence>
<evidence type="ECO:0000256" key="7">
    <source>
        <dbReference type="ARBA" id="ARBA00035140"/>
    </source>
</evidence>
<dbReference type="Pfam" id="PF10236">
    <property type="entry name" value="DAP3"/>
    <property type="match status" value="1"/>
</dbReference>
<dbReference type="GO" id="GO:0005763">
    <property type="term" value="C:mitochondrial small ribosomal subunit"/>
    <property type="evidence" value="ECO:0007669"/>
    <property type="project" value="TreeGrafter"/>
</dbReference>
<feature type="compositionally biased region" description="Low complexity" evidence="8">
    <location>
        <begin position="47"/>
        <end position="58"/>
    </location>
</feature>
<name>A0AAD9M956_9PEZI</name>
<comment type="similarity">
    <text evidence="2">Belongs to the mitochondrion-specific ribosomal protein mS29 family.</text>
</comment>
<dbReference type="PANTHER" id="PTHR12810:SF0">
    <property type="entry name" value="SMALL RIBOSOMAL SUBUNIT PROTEIN MS29"/>
    <property type="match status" value="1"/>
</dbReference>
<feature type="region of interest" description="Disordered" evidence="8">
    <location>
        <begin position="27"/>
        <end position="59"/>
    </location>
</feature>
<comment type="caution">
    <text evidence="9">The sequence shown here is derived from an EMBL/GenBank/DDBJ whole genome shotgun (WGS) entry which is preliminary data.</text>
</comment>
<keyword evidence="5" id="KW-0496">Mitochondrion</keyword>
<keyword evidence="4" id="KW-0689">Ribosomal protein</keyword>
<gene>
    <name evidence="9" type="ORF">P8C59_003357</name>
</gene>
<evidence type="ECO:0000256" key="8">
    <source>
        <dbReference type="SAM" id="MobiDB-lite"/>
    </source>
</evidence>
<keyword evidence="6" id="KW-0687">Ribonucleoprotein</keyword>
<organism evidence="9 10">
    <name type="scientific">Phyllachora maydis</name>
    <dbReference type="NCBI Taxonomy" id="1825666"/>
    <lineage>
        <taxon>Eukaryota</taxon>
        <taxon>Fungi</taxon>
        <taxon>Dikarya</taxon>
        <taxon>Ascomycota</taxon>
        <taxon>Pezizomycotina</taxon>
        <taxon>Sordariomycetes</taxon>
        <taxon>Sordariomycetidae</taxon>
        <taxon>Phyllachorales</taxon>
        <taxon>Phyllachoraceae</taxon>
        <taxon>Phyllachora</taxon>
    </lineage>
</organism>